<dbReference type="InterPro" id="IPR047171">
    <property type="entry name" value="BAZ1A"/>
</dbReference>
<evidence type="ECO:0000256" key="5">
    <source>
        <dbReference type="SAM" id="MobiDB-lite"/>
    </source>
</evidence>
<evidence type="ECO:0000256" key="3">
    <source>
        <dbReference type="ARBA" id="ARBA00022833"/>
    </source>
</evidence>
<dbReference type="OrthoDB" id="787137at2759"/>
<feature type="domain" description="PHD-type" evidence="6">
    <location>
        <begin position="238"/>
        <end position="288"/>
    </location>
</feature>
<dbReference type="GO" id="GO:0006338">
    <property type="term" value="P:chromatin remodeling"/>
    <property type="evidence" value="ECO:0007669"/>
    <property type="project" value="InterPro"/>
</dbReference>
<dbReference type="InterPro" id="IPR001965">
    <property type="entry name" value="Znf_PHD"/>
</dbReference>
<dbReference type="InterPro" id="IPR011124">
    <property type="entry name" value="Znf_CW"/>
</dbReference>
<dbReference type="GO" id="GO:0031445">
    <property type="term" value="P:regulation of heterochromatin formation"/>
    <property type="evidence" value="ECO:0007669"/>
    <property type="project" value="TreeGrafter"/>
</dbReference>
<dbReference type="InterPro" id="IPR019787">
    <property type="entry name" value="Znf_PHD-finger"/>
</dbReference>
<evidence type="ECO:0000256" key="2">
    <source>
        <dbReference type="ARBA" id="ARBA00022771"/>
    </source>
</evidence>
<dbReference type="InterPro" id="IPR013083">
    <property type="entry name" value="Znf_RING/FYVE/PHD"/>
</dbReference>
<dbReference type="AlphaFoldDB" id="A0A1Q3CW11"/>
<organism evidence="8 9">
    <name type="scientific">Cephalotus follicularis</name>
    <name type="common">Albany pitcher plant</name>
    <dbReference type="NCBI Taxonomy" id="3775"/>
    <lineage>
        <taxon>Eukaryota</taxon>
        <taxon>Viridiplantae</taxon>
        <taxon>Streptophyta</taxon>
        <taxon>Embryophyta</taxon>
        <taxon>Tracheophyta</taxon>
        <taxon>Spermatophyta</taxon>
        <taxon>Magnoliopsida</taxon>
        <taxon>eudicotyledons</taxon>
        <taxon>Gunneridae</taxon>
        <taxon>Pentapetalae</taxon>
        <taxon>rosids</taxon>
        <taxon>fabids</taxon>
        <taxon>Oxalidales</taxon>
        <taxon>Cephalotaceae</taxon>
        <taxon>Cephalotus</taxon>
    </lineage>
</organism>
<dbReference type="Gene3D" id="3.30.40.100">
    <property type="match status" value="1"/>
</dbReference>
<keyword evidence="3" id="KW-0862">Zinc</keyword>
<dbReference type="Gene3D" id="3.30.40.10">
    <property type="entry name" value="Zinc/RING finger domain, C3HC4 (zinc finger)"/>
    <property type="match status" value="1"/>
</dbReference>
<comment type="caution">
    <text evidence="8">The sequence shown here is derived from an EMBL/GenBank/DDBJ whole genome shotgun (WGS) entry which is preliminary data.</text>
</comment>
<evidence type="ECO:0000313" key="8">
    <source>
        <dbReference type="EMBL" id="GAV84258.1"/>
    </source>
</evidence>
<dbReference type="GO" id="GO:0000228">
    <property type="term" value="C:nuclear chromosome"/>
    <property type="evidence" value="ECO:0007669"/>
    <property type="project" value="TreeGrafter"/>
</dbReference>
<dbReference type="PANTHER" id="PTHR46510:SF1">
    <property type="entry name" value="BROMODOMAIN ADJACENT TO ZINC FINGER DOMAIN PROTEIN 1A"/>
    <property type="match status" value="1"/>
</dbReference>
<evidence type="ECO:0000256" key="4">
    <source>
        <dbReference type="PROSITE-ProRule" id="PRU00146"/>
    </source>
</evidence>
<protein>
    <submittedName>
        <fullName evidence="8">PHD domain-containing protein</fullName>
    </submittedName>
</protein>
<keyword evidence="1" id="KW-0479">Metal-binding</keyword>
<keyword evidence="9" id="KW-1185">Reference proteome</keyword>
<dbReference type="PROSITE" id="PS51050">
    <property type="entry name" value="ZF_CW"/>
    <property type="match status" value="1"/>
</dbReference>
<evidence type="ECO:0000256" key="1">
    <source>
        <dbReference type="ARBA" id="ARBA00022723"/>
    </source>
</evidence>
<name>A0A1Q3CW11_CEPFO</name>
<dbReference type="GO" id="GO:0003677">
    <property type="term" value="F:DNA binding"/>
    <property type="evidence" value="ECO:0007669"/>
    <property type="project" value="TreeGrafter"/>
</dbReference>
<dbReference type="GO" id="GO:0045740">
    <property type="term" value="P:positive regulation of DNA replication"/>
    <property type="evidence" value="ECO:0007669"/>
    <property type="project" value="TreeGrafter"/>
</dbReference>
<feature type="region of interest" description="Disordered" evidence="5">
    <location>
        <begin position="300"/>
        <end position="319"/>
    </location>
</feature>
<dbReference type="PROSITE" id="PS50016">
    <property type="entry name" value="ZF_PHD_2"/>
    <property type="match status" value="1"/>
</dbReference>
<feature type="domain" description="CW-type" evidence="7">
    <location>
        <begin position="384"/>
        <end position="448"/>
    </location>
</feature>
<dbReference type="GO" id="GO:0008270">
    <property type="term" value="F:zinc ion binding"/>
    <property type="evidence" value="ECO:0007669"/>
    <property type="project" value="UniProtKB-KW"/>
</dbReference>
<keyword evidence="2 4" id="KW-0863">Zinc-finger</keyword>
<dbReference type="InterPro" id="IPR011011">
    <property type="entry name" value="Znf_FYVE_PHD"/>
</dbReference>
<dbReference type="Pfam" id="PF00628">
    <property type="entry name" value="PHD"/>
    <property type="match status" value="1"/>
</dbReference>
<dbReference type="Proteomes" id="UP000187406">
    <property type="component" value="Unassembled WGS sequence"/>
</dbReference>
<dbReference type="SUPFAM" id="SSF57903">
    <property type="entry name" value="FYVE/PHD zinc finger"/>
    <property type="match status" value="1"/>
</dbReference>
<proteinExistence type="predicted"/>
<dbReference type="GO" id="GO:0008623">
    <property type="term" value="C:CHRAC"/>
    <property type="evidence" value="ECO:0007669"/>
    <property type="project" value="TreeGrafter"/>
</dbReference>
<dbReference type="SMART" id="SM00249">
    <property type="entry name" value="PHD"/>
    <property type="match status" value="1"/>
</dbReference>
<evidence type="ECO:0000259" key="7">
    <source>
        <dbReference type="PROSITE" id="PS51050"/>
    </source>
</evidence>
<feature type="compositionally biased region" description="Polar residues" evidence="5">
    <location>
        <begin position="300"/>
        <end position="312"/>
    </location>
</feature>
<sequence length="486" mass="54085">MYAESDEQSQYACREAIPIPEEEKNANYSCLLNFPRSSKLSTVDTMSGSYVPSFVYSRRKARGNSNAIFSARAPTDTKRTGDCISFICSDSPSVAANEQHLVSLAGRETEAAGLCNREHHVPKSECINGCSVVEEHGSDETLKNSVPKIIDTDSINDSCSSSKSNIELASASLKTEVDDPGECSSSSVIVLEVMGEHPSEKDFCISILRSQGLLEGAWPNRTGASSKGVDGNSCGSCSRSCKICGHSETTPNMLICDNCEEAFHMSCCNPRMKKVSPDEWFCHSCFKKKHLKETNIRKSPTINSETGRTRNAPTRGKSNPIDLMLKYTEPYTTSVRIGKGFQADVPHWSGPTMNDVETIGELLEMDPSEYVRLHEVNSKIPTKLSSIGNWLQCREIIEGTGEGVNRTVCGKWRRAPLFEVQRDDWECFCSIFWDPFHADCAVPQELETDQVMKQLKYIEMLRPRLEAKRRKLDHKKSNGSQDNKTL</sequence>
<gene>
    <name evidence="8" type="ORF">CFOL_v3_27702</name>
</gene>
<dbReference type="GO" id="GO:0006355">
    <property type="term" value="P:regulation of DNA-templated transcription"/>
    <property type="evidence" value="ECO:0007669"/>
    <property type="project" value="TreeGrafter"/>
</dbReference>
<dbReference type="PANTHER" id="PTHR46510">
    <property type="entry name" value="BROMODOMAIN ADJACENT TO ZINC FINGER DOMAIN PROTEIN 1A"/>
    <property type="match status" value="1"/>
</dbReference>
<dbReference type="EMBL" id="BDDD01003158">
    <property type="protein sequence ID" value="GAV84258.1"/>
    <property type="molecule type" value="Genomic_DNA"/>
</dbReference>
<accession>A0A1Q3CW11</accession>
<dbReference type="InParanoid" id="A0A1Q3CW11"/>
<evidence type="ECO:0000259" key="6">
    <source>
        <dbReference type="PROSITE" id="PS50016"/>
    </source>
</evidence>
<reference evidence="9" key="1">
    <citation type="submission" date="2016-04" db="EMBL/GenBank/DDBJ databases">
        <title>Cephalotus genome sequencing.</title>
        <authorList>
            <person name="Fukushima K."/>
            <person name="Hasebe M."/>
            <person name="Fang X."/>
        </authorList>
    </citation>
    <scope>NUCLEOTIDE SEQUENCE [LARGE SCALE GENOMIC DNA]</scope>
    <source>
        <strain evidence="9">cv. St1</strain>
    </source>
</reference>
<evidence type="ECO:0000313" key="9">
    <source>
        <dbReference type="Proteomes" id="UP000187406"/>
    </source>
</evidence>
<dbReference type="FunFam" id="3.30.40.100:FF:000005">
    <property type="entry name" value="uncharacterized protein LOC106759733 isoform X4"/>
    <property type="match status" value="1"/>
</dbReference>